<gene>
    <name evidence="2" type="ORF">METZ01_LOCUS497361</name>
</gene>
<dbReference type="PANTHER" id="PTHR43415">
    <property type="entry name" value="SPERMIDINE N(1)-ACETYLTRANSFERASE"/>
    <property type="match status" value="1"/>
</dbReference>
<feature type="domain" description="N-acetyltransferase" evidence="1">
    <location>
        <begin position="1"/>
        <end position="141"/>
    </location>
</feature>
<dbReference type="AlphaFoldDB" id="A0A383DJ51"/>
<feature type="non-terminal residue" evidence="2">
    <location>
        <position position="1"/>
    </location>
</feature>
<proteinExistence type="predicted"/>
<evidence type="ECO:0000313" key="2">
    <source>
        <dbReference type="EMBL" id="SVE44507.1"/>
    </source>
</evidence>
<dbReference type="SUPFAM" id="SSF55729">
    <property type="entry name" value="Acyl-CoA N-acyltransferases (Nat)"/>
    <property type="match status" value="1"/>
</dbReference>
<dbReference type="GO" id="GO:0016747">
    <property type="term" value="F:acyltransferase activity, transferring groups other than amino-acyl groups"/>
    <property type="evidence" value="ECO:0007669"/>
    <property type="project" value="InterPro"/>
</dbReference>
<dbReference type="InterPro" id="IPR016181">
    <property type="entry name" value="Acyl_CoA_acyltransferase"/>
</dbReference>
<reference evidence="2" key="1">
    <citation type="submission" date="2018-05" db="EMBL/GenBank/DDBJ databases">
        <authorList>
            <person name="Lanie J.A."/>
            <person name="Ng W.-L."/>
            <person name="Kazmierczak K.M."/>
            <person name="Andrzejewski T.M."/>
            <person name="Davidsen T.M."/>
            <person name="Wayne K.J."/>
            <person name="Tettelin H."/>
            <person name="Glass J.I."/>
            <person name="Rusch D."/>
            <person name="Podicherti R."/>
            <person name="Tsui H.-C.T."/>
            <person name="Winkler M.E."/>
        </authorList>
    </citation>
    <scope>NUCLEOTIDE SEQUENCE</scope>
</reference>
<dbReference type="PANTHER" id="PTHR43415:SF3">
    <property type="entry name" value="GNAT-FAMILY ACETYLTRANSFERASE"/>
    <property type="match status" value="1"/>
</dbReference>
<dbReference type="InterPro" id="IPR000182">
    <property type="entry name" value="GNAT_dom"/>
</dbReference>
<feature type="non-terminal residue" evidence="2">
    <location>
        <position position="141"/>
    </location>
</feature>
<evidence type="ECO:0000259" key="1">
    <source>
        <dbReference type="PROSITE" id="PS51186"/>
    </source>
</evidence>
<dbReference type="EMBL" id="UINC01217766">
    <property type="protein sequence ID" value="SVE44507.1"/>
    <property type="molecule type" value="Genomic_DNA"/>
</dbReference>
<name>A0A383DJ51_9ZZZZ</name>
<organism evidence="2">
    <name type="scientific">marine metagenome</name>
    <dbReference type="NCBI Taxonomy" id="408172"/>
    <lineage>
        <taxon>unclassified sequences</taxon>
        <taxon>metagenomes</taxon>
        <taxon>ecological metagenomes</taxon>
    </lineage>
</organism>
<dbReference type="PROSITE" id="PS51186">
    <property type="entry name" value="GNAT"/>
    <property type="match status" value="1"/>
</dbReference>
<dbReference type="Gene3D" id="3.40.630.30">
    <property type="match status" value="1"/>
</dbReference>
<dbReference type="Pfam" id="PF13302">
    <property type="entry name" value="Acetyltransf_3"/>
    <property type="match status" value="1"/>
</dbReference>
<protein>
    <recommendedName>
        <fullName evidence="1">N-acetyltransferase domain-containing protein</fullName>
    </recommendedName>
</protein>
<accession>A0A383DJ51</accession>
<sequence length="141" mass="17127">VEKEDLQQLCDWRNNPDFRKHFREYRELNMRQQEIWFEEKVVKDPTTLMFSIKRNDDGKLLGCCGFVYINWVHRHADLSLYIGWHDAYIDKEGYAEESCRMLLDYGFNELCLNKVWTEIYEFDDKKKALYDKLGFHQDGLL</sequence>